<sequence>MFFLQGYEEESRNKKECGRLETQQFKQCEKDHNIFQKTVTPKNQNSRAAVS</sequence>
<dbReference type="HOGENOM" id="CLU_3101800_0_0_4"/>
<organism evidence="1 2">
    <name type="scientific">Parasutterella excrementihominis YIT 11859</name>
    <dbReference type="NCBI Taxonomy" id="762966"/>
    <lineage>
        <taxon>Bacteria</taxon>
        <taxon>Pseudomonadati</taxon>
        <taxon>Pseudomonadota</taxon>
        <taxon>Betaproteobacteria</taxon>
        <taxon>Burkholderiales</taxon>
        <taxon>Sutterellaceae</taxon>
        <taxon>Parasutterella</taxon>
    </lineage>
</organism>
<evidence type="ECO:0000313" key="1">
    <source>
        <dbReference type="EMBL" id="EGG54247.1"/>
    </source>
</evidence>
<reference evidence="1 2" key="1">
    <citation type="submission" date="2011-02" db="EMBL/GenBank/DDBJ databases">
        <authorList>
            <person name="Weinstock G."/>
            <person name="Sodergren E."/>
            <person name="Clifton S."/>
            <person name="Fulton L."/>
            <person name="Fulton B."/>
            <person name="Courtney L."/>
            <person name="Fronick C."/>
            <person name="Harrison M."/>
            <person name="Strong C."/>
            <person name="Farmer C."/>
            <person name="Delahaunty K."/>
            <person name="Markovic C."/>
            <person name="Hall O."/>
            <person name="Minx P."/>
            <person name="Tomlinson C."/>
            <person name="Mitreva M."/>
            <person name="Hou S."/>
            <person name="Chen J."/>
            <person name="Wollam A."/>
            <person name="Pepin K.H."/>
            <person name="Johnson M."/>
            <person name="Bhonagiri V."/>
            <person name="Zhang X."/>
            <person name="Suruliraj S."/>
            <person name="Warren W."/>
            <person name="Chinwalla A."/>
            <person name="Mardis E.R."/>
            <person name="Wilson R.K."/>
        </authorList>
    </citation>
    <scope>NUCLEOTIDE SEQUENCE [LARGE SCALE GENOMIC DNA]</scope>
    <source>
        <strain evidence="1 2">YIT 11859</strain>
    </source>
</reference>
<gene>
    <name evidence="1" type="ORF">HMPREF9439_01510</name>
</gene>
<proteinExistence type="predicted"/>
<protein>
    <submittedName>
        <fullName evidence="1">Uncharacterized protein</fullName>
    </submittedName>
</protein>
<keyword evidence="2" id="KW-1185">Reference proteome</keyword>
<name>F3QKQ0_9BURK</name>
<comment type="caution">
    <text evidence="1">The sequence shown here is derived from an EMBL/GenBank/DDBJ whole genome shotgun (WGS) entry which is preliminary data.</text>
</comment>
<dbReference type="Proteomes" id="UP000005156">
    <property type="component" value="Unassembled WGS sequence"/>
</dbReference>
<accession>F3QKQ0</accession>
<evidence type="ECO:0000313" key="2">
    <source>
        <dbReference type="Proteomes" id="UP000005156"/>
    </source>
</evidence>
<dbReference type="AlphaFoldDB" id="F3QKQ0"/>
<dbReference type="EMBL" id="AFBP01000042">
    <property type="protein sequence ID" value="EGG54247.1"/>
    <property type="molecule type" value="Genomic_DNA"/>
</dbReference>